<dbReference type="EMBL" id="PQXM01000243">
    <property type="protein sequence ID" value="TGO74974.1"/>
    <property type="molecule type" value="Genomic_DNA"/>
</dbReference>
<organism evidence="1 2">
    <name type="scientific">Botrytis elliptica</name>
    <dbReference type="NCBI Taxonomy" id="278938"/>
    <lineage>
        <taxon>Eukaryota</taxon>
        <taxon>Fungi</taxon>
        <taxon>Dikarya</taxon>
        <taxon>Ascomycota</taxon>
        <taxon>Pezizomycotina</taxon>
        <taxon>Leotiomycetes</taxon>
        <taxon>Helotiales</taxon>
        <taxon>Sclerotiniaceae</taxon>
        <taxon>Botrytis</taxon>
    </lineage>
</organism>
<evidence type="ECO:0000313" key="1">
    <source>
        <dbReference type="EMBL" id="TGO74974.1"/>
    </source>
</evidence>
<dbReference type="SUPFAM" id="SSF48403">
    <property type="entry name" value="Ankyrin repeat"/>
    <property type="match status" value="1"/>
</dbReference>
<dbReference type="Gene3D" id="1.25.40.20">
    <property type="entry name" value="Ankyrin repeat-containing domain"/>
    <property type="match status" value="1"/>
</dbReference>
<comment type="caution">
    <text evidence="1">The sequence shown here is derived from an EMBL/GenBank/DDBJ whole genome shotgun (WGS) entry which is preliminary data.</text>
</comment>
<reference evidence="1 2" key="1">
    <citation type="submission" date="2017-12" db="EMBL/GenBank/DDBJ databases">
        <title>Comparative genomics of Botrytis spp.</title>
        <authorList>
            <person name="Valero-Jimenez C.A."/>
            <person name="Tapia P."/>
            <person name="Veloso J."/>
            <person name="Silva-Moreno E."/>
            <person name="Staats M."/>
            <person name="Valdes J.H."/>
            <person name="Van Kan J.A.L."/>
        </authorList>
    </citation>
    <scope>NUCLEOTIDE SEQUENCE [LARGE SCALE GENOMIC DNA]</scope>
    <source>
        <strain evidence="1 2">Be9601</strain>
    </source>
</reference>
<evidence type="ECO:0000313" key="2">
    <source>
        <dbReference type="Proteomes" id="UP000297229"/>
    </source>
</evidence>
<dbReference type="AlphaFoldDB" id="A0A4Z1JNR8"/>
<gene>
    <name evidence="1" type="ORF">BELL_0244g00040</name>
</gene>
<sequence length="150" mass="17023">MIIRQERQWRVWTLIFAARLVDIHFRTPLSYLVADSSPIVRDMESIVQVFKPNISTKLLKHQGFVVHFAIINKNLPMRIVKKLLPGNGEIINEVNTKGQTVLHCAIAELERYAHTSGNGSRLIELILQLLKNDNVDVDAVDNSAKQLSTI</sequence>
<proteinExistence type="predicted"/>
<protein>
    <submittedName>
        <fullName evidence="1">Uncharacterized protein</fullName>
    </submittedName>
</protein>
<name>A0A4Z1JNR8_9HELO</name>
<dbReference type="InterPro" id="IPR036770">
    <property type="entry name" value="Ankyrin_rpt-contain_sf"/>
</dbReference>
<dbReference type="Proteomes" id="UP000297229">
    <property type="component" value="Unassembled WGS sequence"/>
</dbReference>
<accession>A0A4Z1JNR8</accession>
<keyword evidence="2" id="KW-1185">Reference proteome</keyword>